<keyword evidence="3" id="KW-1185">Reference proteome</keyword>
<dbReference type="Proteomes" id="UP000046155">
    <property type="component" value="Unassembled WGS sequence"/>
</dbReference>
<gene>
    <name evidence="2" type="ORF">SSCH_1290001</name>
</gene>
<dbReference type="Pfam" id="PF18765">
    <property type="entry name" value="Polbeta"/>
    <property type="match status" value="1"/>
</dbReference>
<dbReference type="InterPro" id="IPR052548">
    <property type="entry name" value="Type_VII_TA_antitoxin"/>
</dbReference>
<dbReference type="AlphaFoldDB" id="A0A0B7MBE5"/>
<name>A0A0B7MBE5_9FIRM</name>
<dbReference type="SUPFAM" id="SSF81301">
    <property type="entry name" value="Nucleotidyltransferase"/>
    <property type="match status" value="1"/>
</dbReference>
<dbReference type="CDD" id="cd05403">
    <property type="entry name" value="NT_KNTase_like"/>
    <property type="match status" value="1"/>
</dbReference>
<dbReference type="RefSeq" id="WP_044664124.1">
    <property type="nucleotide sequence ID" value="NZ_CDRZ01000034.1"/>
</dbReference>
<evidence type="ECO:0000259" key="1">
    <source>
        <dbReference type="Pfam" id="PF18765"/>
    </source>
</evidence>
<dbReference type="OrthoDB" id="1682923at2"/>
<protein>
    <submittedName>
        <fullName evidence="2">DNA polymerase beta domain protein region</fullName>
    </submittedName>
</protein>
<dbReference type="InterPro" id="IPR041633">
    <property type="entry name" value="Polbeta"/>
</dbReference>
<sequence>MEKRIQDELNILKDIIIDTVPVEQIFLFGSYADGTPHAESDLDLYVVISDNVNIREIDAMRLIRKAIRDKKTMPVDVMVGKKDKFNQLKSTPSIERQIAMEGMVLYG</sequence>
<dbReference type="Gene3D" id="3.30.460.10">
    <property type="entry name" value="Beta Polymerase, domain 2"/>
    <property type="match status" value="1"/>
</dbReference>
<accession>A0A0B7MBE5</accession>
<dbReference type="EMBL" id="CDRZ01000034">
    <property type="protein sequence ID" value="CEO87819.1"/>
    <property type="molecule type" value="Genomic_DNA"/>
</dbReference>
<reference evidence="3" key="1">
    <citation type="submission" date="2015-01" db="EMBL/GenBank/DDBJ databases">
        <authorList>
            <person name="Manzoor Shahid"/>
            <person name="Zubair Saima"/>
        </authorList>
    </citation>
    <scope>NUCLEOTIDE SEQUENCE [LARGE SCALE GENOMIC DNA]</scope>
    <source>
        <strain evidence="3">Sp3</strain>
    </source>
</reference>
<dbReference type="PANTHER" id="PTHR33933:SF1">
    <property type="entry name" value="PROTEIN ADENYLYLTRANSFERASE MNTA-RELATED"/>
    <property type="match status" value="1"/>
</dbReference>
<organism evidence="2 3">
    <name type="scientific">Syntrophaceticus schinkii</name>
    <dbReference type="NCBI Taxonomy" id="499207"/>
    <lineage>
        <taxon>Bacteria</taxon>
        <taxon>Bacillati</taxon>
        <taxon>Bacillota</taxon>
        <taxon>Clostridia</taxon>
        <taxon>Thermoanaerobacterales</taxon>
        <taxon>Thermoanaerobacterales Family III. Incertae Sedis</taxon>
        <taxon>Syntrophaceticus</taxon>
    </lineage>
</organism>
<evidence type="ECO:0000313" key="2">
    <source>
        <dbReference type="EMBL" id="CEO87819.1"/>
    </source>
</evidence>
<feature type="domain" description="Polymerase beta nucleotidyltransferase" evidence="1">
    <location>
        <begin position="12"/>
        <end position="106"/>
    </location>
</feature>
<proteinExistence type="predicted"/>
<evidence type="ECO:0000313" key="3">
    <source>
        <dbReference type="Proteomes" id="UP000046155"/>
    </source>
</evidence>
<dbReference type="PANTHER" id="PTHR33933">
    <property type="entry name" value="NUCLEOTIDYLTRANSFERASE"/>
    <property type="match status" value="1"/>
</dbReference>
<dbReference type="InterPro" id="IPR043519">
    <property type="entry name" value="NT_sf"/>
</dbReference>